<organism evidence="2 3">
    <name type="scientific">Ktedonospora formicarum</name>
    <dbReference type="NCBI Taxonomy" id="2778364"/>
    <lineage>
        <taxon>Bacteria</taxon>
        <taxon>Bacillati</taxon>
        <taxon>Chloroflexota</taxon>
        <taxon>Ktedonobacteria</taxon>
        <taxon>Ktedonobacterales</taxon>
        <taxon>Ktedonobacteraceae</taxon>
        <taxon>Ktedonospora</taxon>
    </lineage>
</organism>
<dbReference type="Proteomes" id="UP000612362">
    <property type="component" value="Unassembled WGS sequence"/>
</dbReference>
<accession>A0A8J3I8U9</accession>
<sequence length="595" mass="66246">MLSLLRRRLRFDKYSWCAIAIILLAFLLRFFMIAQGWPVVTDDEGPVGLMARHIAYLGAHPLFYYGQDYMGPLEAYLGAAFFWLLGPSPFSLRLGLVIIFALFLICFYALTARLYSKGLALFSLALLSLGTPEVIFRQLSAAAGTPEYIFFVTLLLLLTSWLAFTATPEAKGKSNSAHAKTGRSRLPWYRLLAYAAWGAIAGLAIWSHLLSVAFVVIAGPMLILCCYRELRPSVVVTLLLMLFICVSPQLLYKFFVPTSPTQASLFGGGYHETSGPAPLALSGKEAGIRPSLGLQIAGNLMVTLPIAIDANGVCSLNSGNAWPLTSQTSSQTLVCSGVHGAWGIGFLVLWFMATIVAAKRLWINWRRVRDQEHALEQRHEMVRQAARLTLLLSAGAAEFVLSFNQLANAVTPWTSSRYLVGVLIATPAVLSPLWENRQKGKDLWRSLKGRIKVVCKYSLLLLILLSCLLGTFNIFTQEVPRAQATQLHDSQLVERLLAAGATRIYTNNWMCDRLAFESDERIICSALDQHLHPGLDRYFPYRAIVAQDPHPFYVFPQGSVQTLLFVQLAKEQHIEYVVFTAYGCDIYRPTRRVVP</sequence>
<reference evidence="2" key="1">
    <citation type="submission" date="2020-10" db="EMBL/GenBank/DDBJ databases">
        <title>Taxonomic study of unclassified bacteria belonging to the class Ktedonobacteria.</title>
        <authorList>
            <person name="Yabe S."/>
            <person name="Wang C.M."/>
            <person name="Zheng Y."/>
            <person name="Sakai Y."/>
            <person name="Cavaletti L."/>
            <person name="Monciardini P."/>
            <person name="Donadio S."/>
        </authorList>
    </citation>
    <scope>NUCLEOTIDE SEQUENCE</scope>
    <source>
        <strain evidence="2">SOSP1-1</strain>
    </source>
</reference>
<feature type="transmembrane region" description="Helical" evidence="1">
    <location>
        <begin position="90"/>
        <end position="111"/>
    </location>
</feature>
<proteinExistence type="predicted"/>
<feature type="transmembrane region" description="Helical" evidence="1">
    <location>
        <begin position="384"/>
        <end position="403"/>
    </location>
</feature>
<feature type="transmembrane region" description="Helical" evidence="1">
    <location>
        <begin position="212"/>
        <end position="227"/>
    </location>
</feature>
<feature type="transmembrane region" description="Helical" evidence="1">
    <location>
        <begin position="415"/>
        <end position="434"/>
    </location>
</feature>
<evidence type="ECO:0008006" key="4">
    <source>
        <dbReference type="Google" id="ProtNLM"/>
    </source>
</evidence>
<feature type="transmembrane region" description="Helical" evidence="1">
    <location>
        <begin position="341"/>
        <end position="363"/>
    </location>
</feature>
<feature type="transmembrane region" description="Helical" evidence="1">
    <location>
        <begin position="148"/>
        <end position="167"/>
    </location>
</feature>
<feature type="transmembrane region" description="Helical" evidence="1">
    <location>
        <begin position="188"/>
        <end position="206"/>
    </location>
</feature>
<comment type="caution">
    <text evidence="2">The sequence shown here is derived from an EMBL/GenBank/DDBJ whole genome shotgun (WGS) entry which is preliminary data.</text>
</comment>
<evidence type="ECO:0000256" key="1">
    <source>
        <dbReference type="SAM" id="Phobius"/>
    </source>
</evidence>
<feature type="transmembrane region" description="Helical" evidence="1">
    <location>
        <begin position="454"/>
        <end position="475"/>
    </location>
</feature>
<keyword evidence="1" id="KW-0472">Membrane</keyword>
<feature type="transmembrane region" description="Helical" evidence="1">
    <location>
        <begin position="118"/>
        <end position="136"/>
    </location>
</feature>
<dbReference type="RefSeq" id="WP_220198684.1">
    <property type="nucleotide sequence ID" value="NZ_BNJF01000005.1"/>
</dbReference>
<dbReference type="AlphaFoldDB" id="A0A8J3I8U9"/>
<protein>
    <recommendedName>
        <fullName evidence="4">Glycosyltransferase RgtA/B/C/D-like domain-containing protein</fullName>
    </recommendedName>
</protein>
<keyword evidence="1" id="KW-0812">Transmembrane</keyword>
<evidence type="ECO:0000313" key="2">
    <source>
        <dbReference type="EMBL" id="GHO49576.1"/>
    </source>
</evidence>
<name>A0A8J3I8U9_9CHLR</name>
<keyword evidence="1" id="KW-1133">Transmembrane helix</keyword>
<evidence type="ECO:0000313" key="3">
    <source>
        <dbReference type="Proteomes" id="UP000612362"/>
    </source>
</evidence>
<gene>
    <name evidence="2" type="ORF">KSX_77390</name>
</gene>
<feature type="transmembrane region" description="Helical" evidence="1">
    <location>
        <begin position="234"/>
        <end position="252"/>
    </location>
</feature>
<keyword evidence="3" id="KW-1185">Reference proteome</keyword>
<dbReference type="EMBL" id="BNJF01000005">
    <property type="protein sequence ID" value="GHO49576.1"/>
    <property type="molecule type" value="Genomic_DNA"/>
</dbReference>